<protein>
    <submittedName>
        <fullName evidence="1">Uncharacterized protein</fullName>
    </submittedName>
</protein>
<dbReference type="Proteomes" id="UP001292094">
    <property type="component" value="Unassembled WGS sequence"/>
</dbReference>
<dbReference type="AlphaFoldDB" id="A0AAE1QKK7"/>
<comment type="caution">
    <text evidence="1">The sequence shown here is derived from an EMBL/GenBank/DDBJ whole genome shotgun (WGS) entry which is preliminary data.</text>
</comment>
<accession>A0AAE1QKK7</accession>
<name>A0AAE1QKK7_9EUCA</name>
<dbReference type="EMBL" id="JAWZYT010000163">
    <property type="protein sequence ID" value="KAK4327208.1"/>
    <property type="molecule type" value="Genomic_DNA"/>
</dbReference>
<organism evidence="1 2">
    <name type="scientific">Petrolisthes manimaculis</name>
    <dbReference type="NCBI Taxonomy" id="1843537"/>
    <lineage>
        <taxon>Eukaryota</taxon>
        <taxon>Metazoa</taxon>
        <taxon>Ecdysozoa</taxon>
        <taxon>Arthropoda</taxon>
        <taxon>Crustacea</taxon>
        <taxon>Multicrustacea</taxon>
        <taxon>Malacostraca</taxon>
        <taxon>Eumalacostraca</taxon>
        <taxon>Eucarida</taxon>
        <taxon>Decapoda</taxon>
        <taxon>Pleocyemata</taxon>
        <taxon>Anomura</taxon>
        <taxon>Galatheoidea</taxon>
        <taxon>Porcellanidae</taxon>
        <taxon>Petrolisthes</taxon>
    </lineage>
</organism>
<sequence>MAGAAVKDRILSRLRDVSATSRTARWYTLATGLIPHTTKVPRREWTNLHHIRMGYVTRCYCILKEASEECQHCGNRTEEPLIHYLQEC</sequence>
<evidence type="ECO:0000313" key="2">
    <source>
        <dbReference type="Proteomes" id="UP001292094"/>
    </source>
</evidence>
<proteinExistence type="predicted"/>
<reference evidence="1" key="1">
    <citation type="submission" date="2023-11" db="EMBL/GenBank/DDBJ databases">
        <title>Genome assemblies of two species of porcelain crab, Petrolisthes cinctipes and Petrolisthes manimaculis (Anomura: Porcellanidae).</title>
        <authorList>
            <person name="Angst P."/>
        </authorList>
    </citation>
    <scope>NUCLEOTIDE SEQUENCE</scope>
    <source>
        <strain evidence="1">PB745_02</strain>
        <tissue evidence="1">Gill</tissue>
    </source>
</reference>
<keyword evidence="2" id="KW-1185">Reference proteome</keyword>
<gene>
    <name evidence="1" type="ORF">Pmani_002304</name>
</gene>
<evidence type="ECO:0000313" key="1">
    <source>
        <dbReference type="EMBL" id="KAK4327208.1"/>
    </source>
</evidence>